<accession>A0A7H8RFC6</accession>
<dbReference type="EMBL" id="CP055903">
    <property type="protein sequence ID" value="QKX64265.1"/>
    <property type="molecule type" value="Genomic_DNA"/>
</dbReference>
<feature type="compositionally biased region" description="Low complexity" evidence="1">
    <location>
        <begin position="549"/>
        <end position="558"/>
    </location>
</feature>
<evidence type="ECO:0000256" key="1">
    <source>
        <dbReference type="SAM" id="MobiDB-lite"/>
    </source>
</evidence>
<dbReference type="KEGG" id="trg:TRUGW13939_11438"/>
<organism evidence="2 3">
    <name type="scientific">Talaromyces rugulosus</name>
    <name type="common">Penicillium rugulosum</name>
    <dbReference type="NCBI Taxonomy" id="121627"/>
    <lineage>
        <taxon>Eukaryota</taxon>
        <taxon>Fungi</taxon>
        <taxon>Dikarya</taxon>
        <taxon>Ascomycota</taxon>
        <taxon>Pezizomycotina</taxon>
        <taxon>Eurotiomycetes</taxon>
        <taxon>Eurotiomycetidae</taxon>
        <taxon>Eurotiales</taxon>
        <taxon>Trichocomaceae</taxon>
        <taxon>Talaromyces</taxon>
        <taxon>Talaromyces sect. Islandici</taxon>
    </lineage>
</organism>
<reference evidence="3" key="1">
    <citation type="submission" date="2020-06" db="EMBL/GenBank/DDBJ databases">
        <title>A chromosome-scale genome assembly of Talaromyces rugulosus W13939.</title>
        <authorList>
            <person name="Wang B."/>
            <person name="Guo L."/>
            <person name="Ye K."/>
            <person name="Wang L."/>
        </authorList>
    </citation>
    <scope>NUCLEOTIDE SEQUENCE [LARGE SCALE GENOMIC DNA]</scope>
    <source>
        <strain evidence="3">W13939</strain>
    </source>
</reference>
<dbReference type="OrthoDB" id="4498420at2759"/>
<evidence type="ECO:0000313" key="3">
    <source>
        <dbReference type="Proteomes" id="UP000509510"/>
    </source>
</evidence>
<name>A0A7H8RFC6_TALRU</name>
<sequence>MFPWQGEGKSSVMGVTKAPANESQQQKEAQGTGLRWRAPSFFQRNRSKETPNTSPGIQQKTTNMPEVVDVDVDDNDDNSPNDDTHMSDAPGDEQRSSESRASQTDGEEEGDDIDNAEDDEASEGGDIQDTASDNQPAVGTSTSADDGHNDNNNNSTNGPLAATSGPSFPVQPGSSQHVILEANRTYYGKRLNFREQVVLFEICNKYKSTFGERSKLCEWWRTVTEEFCRDINGPYSWHSVRRKVEQVTKQRIKQRSDEENPTDSYPDDLCKVVDEFIPVWSKFEASEKRRIEVRDSRAASAKKRKVPPTGVATPRTAPMPPGPAPWHASAQRWRPANSQYAASSSPIPQPQFYTPPGVKMPAGYDTMFHTPRNGPPTPQSGAAPGLPYPPHTLRPPPPPQPRPQTSVLPPPPHPNAPPQQRPLSGVENAASGGLAESSVTSAVLETLSKLNKHLEQAAAAAGGDKQAASSSPIVAALASAVSGVAKVPENSTSGETATEKSPAAVEQPAGEPTNTAHSPTTTNHVSIPSSSSSSSSPSSPSSKNININTSAPASTTSPLTVSDLSKLKNELKQEMQRDFLTELSKIRDSFSERLNSMEQTQAMIIDMLKQGPGRDKD</sequence>
<dbReference type="GeneID" id="55998916"/>
<feature type="region of interest" description="Disordered" evidence="1">
    <location>
        <begin position="1"/>
        <end position="174"/>
    </location>
</feature>
<gene>
    <name evidence="2" type="ORF">TRUGW13939_11438</name>
</gene>
<dbReference type="AlphaFoldDB" id="A0A7H8RFC6"/>
<feature type="region of interest" description="Disordered" evidence="1">
    <location>
        <begin position="291"/>
        <end position="437"/>
    </location>
</feature>
<evidence type="ECO:0000313" key="2">
    <source>
        <dbReference type="EMBL" id="QKX64265.1"/>
    </source>
</evidence>
<feature type="compositionally biased region" description="Polar residues" evidence="1">
    <location>
        <begin position="512"/>
        <end position="525"/>
    </location>
</feature>
<protein>
    <submittedName>
        <fullName evidence="2">Uncharacterized protein</fullName>
    </submittedName>
</protein>
<feature type="compositionally biased region" description="Polar residues" evidence="1">
    <location>
        <begin position="129"/>
        <end position="144"/>
    </location>
</feature>
<feature type="region of interest" description="Disordered" evidence="1">
    <location>
        <begin position="488"/>
        <end position="560"/>
    </location>
</feature>
<feature type="compositionally biased region" description="Low complexity" evidence="1">
    <location>
        <begin position="526"/>
        <end position="542"/>
    </location>
</feature>
<feature type="compositionally biased region" description="Basic and acidic residues" evidence="1">
    <location>
        <begin position="82"/>
        <end position="98"/>
    </location>
</feature>
<feature type="compositionally biased region" description="Polar residues" evidence="1">
    <location>
        <begin position="50"/>
        <end position="64"/>
    </location>
</feature>
<dbReference type="Proteomes" id="UP000509510">
    <property type="component" value="Chromosome VI"/>
</dbReference>
<keyword evidence="3" id="KW-1185">Reference proteome</keyword>
<feature type="compositionally biased region" description="Polar residues" evidence="1">
    <location>
        <begin position="336"/>
        <end position="346"/>
    </location>
</feature>
<feature type="compositionally biased region" description="Pro residues" evidence="1">
    <location>
        <begin position="386"/>
        <end position="420"/>
    </location>
</feature>
<feature type="compositionally biased region" description="Acidic residues" evidence="1">
    <location>
        <begin position="105"/>
        <end position="123"/>
    </location>
</feature>
<proteinExistence type="predicted"/>
<dbReference type="RefSeq" id="XP_035350439.1">
    <property type="nucleotide sequence ID" value="XM_035494546.1"/>
</dbReference>
<feature type="compositionally biased region" description="Acidic residues" evidence="1">
    <location>
        <begin position="68"/>
        <end position="80"/>
    </location>
</feature>